<organism evidence="3">
    <name type="scientific">Micromonas pusilla (strain CCMP1545)</name>
    <name type="common">Picoplanktonic green alga</name>
    <dbReference type="NCBI Taxonomy" id="564608"/>
    <lineage>
        <taxon>Eukaryota</taxon>
        <taxon>Viridiplantae</taxon>
        <taxon>Chlorophyta</taxon>
        <taxon>Mamiellophyceae</taxon>
        <taxon>Mamiellales</taxon>
        <taxon>Mamiellaceae</taxon>
        <taxon>Micromonas</taxon>
    </lineage>
</organism>
<protein>
    <submittedName>
        <fullName evidence="2">Predicted protein</fullName>
    </submittedName>
</protein>
<dbReference type="eggNOG" id="ENOG502QUQW">
    <property type="taxonomic scope" value="Eukaryota"/>
</dbReference>
<dbReference type="GeneID" id="9682526"/>
<dbReference type="KEGG" id="mpp:MICPUCDRAFT_5295"/>
<dbReference type="OrthoDB" id="9675250at2759"/>
<keyword evidence="3" id="KW-1185">Reference proteome</keyword>
<reference evidence="2 3" key="1">
    <citation type="journal article" date="2009" name="Science">
        <title>Green evolution and dynamic adaptations revealed by genomes of the marine picoeukaryotes Micromonas.</title>
        <authorList>
            <person name="Worden A.Z."/>
            <person name="Lee J.H."/>
            <person name="Mock T."/>
            <person name="Rouze P."/>
            <person name="Simmons M.P."/>
            <person name="Aerts A.L."/>
            <person name="Allen A.E."/>
            <person name="Cuvelier M.L."/>
            <person name="Derelle E."/>
            <person name="Everett M.V."/>
            <person name="Foulon E."/>
            <person name="Grimwood J."/>
            <person name="Gundlach H."/>
            <person name="Henrissat B."/>
            <person name="Napoli C."/>
            <person name="McDonald S.M."/>
            <person name="Parker M.S."/>
            <person name="Rombauts S."/>
            <person name="Salamov A."/>
            <person name="Von Dassow P."/>
            <person name="Badger J.H."/>
            <person name="Coutinho P.M."/>
            <person name="Demir E."/>
            <person name="Dubchak I."/>
            <person name="Gentemann C."/>
            <person name="Eikrem W."/>
            <person name="Gready J.E."/>
            <person name="John U."/>
            <person name="Lanier W."/>
            <person name="Lindquist E.A."/>
            <person name="Lucas S."/>
            <person name="Mayer K.F."/>
            <person name="Moreau H."/>
            <person name="Not F."/>
            <person name="Otillar R."/>
            <person name="Panaud O."/>
            <person name="Pangilinan J."/>
            <person name="Paulsen I."/>
            <person name="Piegu B."/>
            <person name="Poliakov A."/>
            <person name="Robbens S."/>
            <person name="Schmutz J."/>
            <person name="Toulza E."/>
            <person name="Wyss T."/>
            <person name="Zelensky A."/>
            <person name="Zhou K."/>
            <person name="Armbrust E.V."/>
            <person name="Bhattacharya D."/>
            <person name="Goodenough U.W."/>
            <person name="Van de Peer Y."/>
            <person name="Grigoriev I.V."/>
        </authorList>
    </citation>
    <scope>NUCLEOTIDE SEQUENCE [LARGE SCALE GENOMIC DNA]</scope>
    <source>
        <strain evidence="2 3">CCMP1545</strain>
    </source>
</reference>
<dbReference type="GO" id="GO:0030145">
    <property type="term" value="F:manganese ion binding"/>
    <property type="evidence" value="ECO:0007669"/>
    <property type="project" value="TreeGrafter"/>
</dbReference>
<dbReference type="GO" id="GO:0047631">
    <property type="term" value="F:ADP-ribose diphosphatase activity"/>
    <property type="evidence" value="ECO:0007669"/>
    <property type="project" value="TreeGrafter"/>
</dbReference>
<dbReference type="AlphaFoldDB" id="C1MND8"/>
<sequence>SSSPSPDFRFGLLADIQYTDTDDRTNFTGTQVRRYRNSLAVASDAIAFFNRYDDLSFVLHNGDIIDHQCAFDFETDAFKPKRVSYDHLGEVMRVLDDSACKEWVFTVGNHELYNFTRDELRRVLSSHWSPYDRTGSFYYAMRPARGWKVIVLDAYDVSVYGNGRGEGLDRAAVELLCEHNPNCARWVEDNPDVFETERMSGTFPYFQGLEGLGTRRVPFNGAVSEAQLRWLREELIAAKASEERVVVFSHLLVHPASTAKGSGRTLLWNYDAVLAVLEDDAYAANVSAVVSGHQHEGGLHTSEAGTHYVVMESPMLATPG</sequence>
<dbReference type="OMA" id="IDHQCAF"/>
<dbReference type="InterPro" id="IPR029052">
    <property type="entry name" value="Metallo-depent_PP-like"/>
</dbReference>
<dbReference type="Proteomes" id="UP000001876">
    <property type="component" value="Unassembled WGS sequence"/>
</dbReference>
<name>C1MND8_MICPC</name>
<evidence type="ECO:0000313" key="2">
    <source>
        <dbReference type="EMBL" id="EEH58279.1"/>
    </source>
</evidence>
<proteinExistence type="predicted"/>
<dbReference type="PANTHER" id="PTHR16509">
    <property type="match status" value="1"/>
</dbReference>
<dbReference type="SUPFAM" id="SSF56300">
    <property type="entry name" value="Metallo-dependent phosphatases"/>
    <property type="match status" value="1"/>
</dbReference>
<dbReference type="PANTHER" id="PTHR16509:SF1">
    <property type="entry name" value="MANGANESE-DEPENDENT ADP-RIBOSE_CDP-ALCOHOL DIPHOSPHATASE"/>
    <property type="match status" value="1"/>
</dbReference>
<dbReference type="GO" id="GO:0047734">
    <property type="term" value="F:CDP-glycerol diphosphatase activity"/>
    <property type="evidence" value="ECO:0007669"/>
    <property type="project" value="TreeGrafter"/>
</dbReference>
<evidence type="ECO:0000313" key="3">
    <source>
        <dbReference type="Proteomes" id="UP000001876"/>
    </source>
</evidence>
<feature type="non-terminal residue" evidence="2">
    <location>
        <position position="320"/>
    </location>
</feature>
<dbReference type="STRING" id="564608.C1MND8"/>
<feature type="domain" description="Calcineurin-like phosphoesterase" evidence="1">
    <location>
        <begin position="9"/>
        <end position="296"/>
    </location>
</feature>
<dbReference type="InterPro" id="IPR004843">
    <property type="entry name" value="Calcineurin-like_PHP"/>
</dbReference>
<feature type="non-terminal residue" evidence="2">
    <location>
        <position position="1"/>
    </location>
</feature>
<dbReference type="EMBL" id="GG663737">
    <property type="protein sequence ID" value="EEH58279.1"/>
    <property type="molecule type" value="Genomic_DNA"/>
</dbReference>
<dbReference type="Pfam" id="PF00149">
    <property type="entry name" value="Metallophos"/>
    <property type="match status" value="1"/>
</dbReference>
<dbReference type="Gene3D" id="3.60.21.10">
    <property type="match status" value="1"/>
</dbReference>
<accession>C1MND8</accession>
<dbReference type="GO" id="GO:0008663">
    <property type="term" value="F:2',3'-cyclic-nucleotide 2'-phosphodiesterase activity"/>
    <property type="evidence" value="ECO:0007669"/>
    <property type="project" value="TreeGrafter"/>
</dbReference>
<dbReference type="RefSeq" id="XP_003056634.1">
    <property type="nucleotide sequence ID" value="XM_003056588.1"/>
</dbReference>
<gene>
    <name evidence="2" type="ORF">MICPUCDRAFT_5295</name>
</gene>
<evidence type="ECO:0000259" key="1">
    <source>
        <dbReference type="Pfam" id="PF00149"/>
    </source>
</evidence>